<keyword evidence="2 5" id="KW-0812">Transmembrane</keyword>
<evidence type="ECO:0000259" key="6">
    <source>
        <dbReference type="Pfam" id="PF13515"/>
    </source>
</evidence>
<feature type="transmembrane region" description="Helical" evidence="5">
    <location>
        <begin position="294"/>
        <end position="314"/>
    </location>
</feature>
<keyword evidence="3 5" id="KW-1133">Transmembrane helix</keyword>
<feature type="transmembrane region" description="Helical" evidence="5">
    <location>
        <begin position="167"/>
        <end position="191"/>
    </location>
</feature>
<dbReference type="AlphaFoldDB" id="A0A8J3J4P5"/>
<evidence type="ECO:0000256" key="5">
    <source>
        <dbReference type="SAM" id="Phobius"/>
    </source>
</evidence>
<feature type="transmembrane region" description="Helical" evidence="5">
    <location>
        <begin position="38"/>
        <end position="57"/>
    </location>
</feature>
<feature type="transmembrane region" description="Helical" evidence="5">
    <location>
        <begin position="320"/>
        <end position="338"/>
    </location>
</feature>
<reference evidence="7" key="1">
    <citation type="submission" date="2021-01" db="EMBL/GenBank/DDBJ databases">
        <title>Whole genome shotgun sequence of Actinocatenispora rupis NBRC 107355.</title>
        <authorList>
            <person name="Komaki H."/>
            <person name="Tamura T."/>
        </authorList>
    </citation>
    <scope>NUCLEOTIDE SEQUENCE</scope>
    <source>
        <strain evidence="7">NBRC 107355</strain>
    </source>
</reference>
<comment type="caution">
    <text evidence="7">The sequence shown here is derived from an EMBL/GenBank/DDBJ whole genome shotgun (WGS) entry which is preliminary data.</text>
</comment>
<organism evidence="7 8">
    <name type="scientific">Actinocatenispora rupis</name>
    <dbReference type="NCBI Taxonomy" id="519421"/>
    <lineage>
        <taxon>Bacteria</taxon>
        <taxon>Bacillati</taxon>
        <taxon>Actinomycetota</taxon>
        <taxon>Actinomycetes</taxon>
        <taxon>Micromonosporales</taxon>
        <taxon>Micromonosporaceae</taxon>
        <taxon>Actinocatenispora</taxon>
    </lineage>
</organism>
<gene>
    <name evidence="7" type="ORF">Aru02nite_55440</name>
</gene>
<feature type="transmembrane region" description="Helical" evidence="5">
    <location>
        <begin position="217"/>
        <end position="238"/>
    </location>
</feature>
<sequence length="377" mass="39509">MTAKLTGTGAPPGRAAYRGRAMTWLSTVFARNTSAVNWARGVMFLDIALVPLVVFAAIGHDEYLLSAVFGAVFVVLIDPGGAMRGRVVRMAVFAVIGAGLTALAFGLAGVAWGWLVLAAFVVVLLGGLAAVRGMHAVVAATLLNVWFIVALSLAVEIHQQPRIHNHIWAQVLAWAGGAALWIAVAAVWWLIRGRRDAPQPVAEIPGDTSPRKLTPPVLVFAGIRAVAIAGSVALAFGLGLSHADWLPIATMVAVKPTLAQSTLNATQRVVGAVLGAVAAALLLLIPANESGARLLSINHALEVLAIVLLVHAVAIRLWNYAFYTATVAAAVLILEDLVQPSTYTAEGERVLWTLVGAAIGVLVMLLAGLLTRRTTRS</sequence>
<evidence type="ECO:0000256" key="4">
    <source>
        <dbReference type="ARBA" id="ARBA00023136"/>
    </source>
</evidence>
<comment type="subcellular location">
    <subcellularLocation>
        <location evidence="1">Membrane</location>
        <topology evidence="1">Multi-pass membrane protein</topology>
    </subcellularLocation>
</comment>
<dbReference type="Proteomes" id="UP000612808">
    <property type="component" value="Unassembled WGS sequence"/>
</dbReference>
<evidence type="ECO:0000313" key="8">
    <source>
        <dbReference type="Proteomes" id="UP000612808"/>
    </source>
</evidence>
<feature type="transmembrane region" description="Helical" evidence="5">
    <location>
        <begin position="63"/>
        <end position="80"/>
    </location>
</feature>
<keyword evidence="4 5" id="KW-0472">Membrane</keyword>
<dbReference type="Pfam" id="PF13515">
    <property type="entry name" value="FUSC_2"/>
    <property type="match status" value="1"/>
</dbReference>
<feature type="transmembrane region" description="Helical" evidence="5">
    <location>
        <begin position="350"/>
        <end position="370"/>
    </location>
</feature>
<protein>
    <recommendedName>
        <fullName evidence="6">Integral membrane bound transporter domain-containing protein</fullName>
    </recommendedName>
</protein>
<proteinExistence type="predicted"/>
<evidence type="ECO:0000256" key="1">
    <source>
        <dbReference type="ARBA" id="ARBA00004141"/>
    </source>
</evidence>
<keyword evidence="8" id="KW-1185">Reference proteome</keyword>
<name>A0A8J3J4P5_9ACTN</name>
<evidence type="ECO:0000256" key="3">
    <source>
        <dbReference type="ARBA" id="ARBA00022989"/>
    </source>
</evidence>
<accession>A0A8J3J4P5</accession>
<evidence type="ECO:0000256" key="2">
    <source>
        <dbReference type="ARBA" id="ARBA00022692"/>
    </source>
</evidence>
<dbReference type="GO" id="GO:0016020">
    <property type="term" value="C:membrane"/>
    <property type="evidence" value="ECO:0007669"/>
    <property type="project" value="UniProtKB-SubCell"/>
</dbReference>
<evidence type="ECO:0000313" key="7">
    <source>
        <dbReference type="EMBL" id="GID14655.1"/>
    </source>
</evidence>
<feature type="domain" description="Integral membrane bound transporter" evidence="6">
    <location>
        <begin position="232"/>
        <end position="363"/>
    </location>
</feature>
<dbReference type="InterPro" id="IPR049453">
    <property type="entry name" value="Memb_transporter_dom"/>
</dbReference>
<feature type="transmembrane region" description="Helical" evidence="5">
    <location>
        <begin position="269"/>
        <end position="287"/>
    </location>
</feature>
<feature type="transmembrane region" description="Helical" evidence="5">
    <location>
        <begin position="136"/>
        <end position="155"/>
    </location>
</feature>
<feature type="transmembrane region" description="Helical" evidence="5">
    <location>
        <begin position="87"/>
        <end position="105"/>
    </location>
</feature>
<dbReference type="EMBL" id="BOMB01000032">
    <property type="protein sequence ID" value="GID14655.1"/>
    <property type="molecule type" value="Genomic_DNA"/>
</dbReference>
<dbReference type="RefSeq" id="WP_203662495.1">
    <property type="nucleotide sequence ID" value="NZ_BAAAZM010000017.1"/>
</dbReference>